<dbReference type="SUPFAM" id="SSF56059">
    <property type="entry name" value="Glutathione synthetase ATP-binding domain-like"/>
    <property type="match status" value="1"/>
</dbReference>
<dbReference type="PANTHER" id="PTHR11405">
    <property type="entry name" value="CARBAMOYLTRANSFERASE FAMILY MEMBER"/>
    <property type="match status" value="1"/>
</dbReference>
<keyword evidence="8" id="KW-1185">Reference proteome</keyword>
<dbReference type="Gene3D" id="3.30.470.20">
    <property type="entry name" value="ATP-grasp fold, B domain"/>
    <property type="match status" value="1"/>
</dbReference>
<organism evidence="7 8">
    <name type="scientific">Flemingia macrophylla</name>
    <dbReference type="NCBI Taxonomy" id="520843"/>
    <lineage>
        <taxon>Eukaryota</taxon>
        <taxon>Viridiplantae</taxon>
        <taxon>Streptophyta</taxon>
        <taxon>Embryophyta</taxon>
        <taxon>Tracheophyta</taxon>
        <taxon>Spermatophyta</taxon>
        <taxon>Magnoliopsida</taxon>
        <taxon>eudicotyledons</taxon>
        <taxon>Gunneridae</taxon>
        <taxon>Pentapetalae</taxon>
        <taxon>rosids</taxon>
        <taxon>fabids</taxon>
        <taxon>Fabales</taxon>
        <taxon>Fabaceae</taxon>
        <taxon>Papilionoideae</taxon>
        <taxon>50 kb inversion clade</taxon>
        <taxon>NPAAA clade</taxon>
        <taxon>indigoferoid/millettioid clade</taxon>
        <taxon>Phaseoleae</taxon>
        <taxon>Flemingia</taxon>
    </lineage>
</organism>
<reference evidence="7 8" key="1">
    <citation type="submission" date="2024-08" db="EMBL/GenBank/DDBJ databases">
        <title>Insights into the chromosomal genome structure of Flemingia macrophylla.</title>
        <authorList>
            <person name="Ding Y."/>
            <person name="Zhao Y."/>
            <person name="Bi W."/>
            <person name="Wu M."/>
            <person name="Zhao G."/>
            <person name="Gong Y."/>
            <person name="Li W."/>
            <person name="Zhang P."/>
        </authorList>
    </citation>
    <scope>NUCLEOTIDE SEQUENCE [LARGE SCALE GENOMIC DNA]</scope>
    <source>
        <strain evidence="7">DYQJB</strain>
        <tissue evidence="7">Leaf</tissue>
    </source>
</reference>
<feature type="domain" description="ATP-grasp" evidence="6">
    <location>
        <begin position="51"/>
        <end position="139"/>
    </location>
</feature>
<protein>
    <recommendedName>
        <fullName evidence="6">ATP-grasp domain-containing protein</fullName>
    </recommendedName>
</protein>
<evidence type="ECO:0000256" key="2">
    <source>
        <dbReference type="ARBA" id="ARBA00022741"/>
    </source>
</evidence>
<keyword evidence="2 4" id="KW-0547">Nucleotide-binding</keyword>
<dbReference type="AlphaFoldDB" id="A0ABD1LZW0"/>
<feature type="compositionally biased region" description="Pro residues" evidence="5">
    <location>
        <begin position="225"/>
        <end position="241"/>
    </location>
</feature>
<dbReference type="PANTHER" id="PTHR11405:SF53">
    <property type="entry name" value="CARBAMOYL-PHOSPHATE SYNTHASE [AMMONIA], MITOCHONDRIAL"/>
    <property type="match status" value="1"/>
</dbReference>
<dbReference type="Proteomes" id="UP001603857">
    <property type="component" value="Unassembled WGS sequence"/>
</dbReference>
<feature type="region of interest" description="Disordered" evidence="5">
    <location>
        <begin position="322"/>
        <end position="358"/>
    </location>
</feature>
<evidence type="ECO:0000256" key="4">
    <source>
        <dbReference type="PROSITE-ProRule" id="PRU00409"/>
    </source>
</evidence>
<dbReference type="GO" id="GO:0016874">
    <property type="term" value="F:ligase activity"/>
    <property type="evidence" value="ECO:0007669"/>
    <property type="project" value="UniProtKB-KW"/>
</dbReference>
<feature type="compositionally biased region" description="Basic and acidic residues" evidence="5">
    <location>
        <begin position="331"/>
        <end position="354"/>
    </location>
</feature>
<comment type="caution">
    <text evidence="7">The sequence shown here is derived from an EMBL/GenBank/DDBJ whole genome shotgun (WGS) entry which is preliminary data.</text>
</comment>
<feature type="region of interest" description="Disordered" evidence="5">
    <location>
        <begin position="225"/>
        <end position="298"/>
    </location>
</feature>
<evidence type="ECO:0000256" key="1">
    <source>
        <dbReference type="ARBA" id="ARBA00022598"/>
    </source>
</evidence>
<name>A0ABD1LZW0_9FABA</name>
<evidence type="ECO:0000313" key="7">
    <source>
        <dbReference type="EMBL" id="KAL2329067.1"/>
    </source>
</evidence>
<evidence type="ECO:0000313" key="8">
    <source>
        <dbReference type="Proteomes" id="UP001603857"/>
    </source>
</evidence>
<feature type="compositionally biased region" description="Pro residues" evidence="5">
    <location>
        <begin position="269"/>
        <end position="290"/>
    </location>
</feature>
<accession>A0ABD1LZW0</accession>
<proteinExistence type="predicted"/>
<keyword evidence="3 4" id="KW-0067">ATP-binding</keyword>
<dbReference type="GO" id="GO:0005524">
    <property type="term" value="F:ATP binding"/>
    <property type="evidence" value="ECO:0007669"/>
    <property type="project" value="UniProtKB-UniRule"/>
</dbReference>
<dbReference type="InterPro" id="IPR011761">
    <property type="entry name" value="ATP-grasp"/>
</dbReference>
<dbReference type="PROSITE" id="PS50975">
    <property type="entry name" value="ATP_GRASP"/>
    <property type="match status" value="1"/>
</dbReference>
<gene>
    <name evidence="7" type="ORF">Fmac_022494</name>
</gene>
<sequence>MHAKIRPTIQVNGVIHEAQSLVLDAFDDIPRELIGAKLEAIKKVEDHELFKQAMRNIGIKTPPSGIGTALDECIQISNEIGEFPLIVRPAFTLVDTGGGIAYNREDLVEICKVGLAASLTNQVLIEKSLLGWKEYELQVSAPDLVGEGFRRSRGCGRRRRCCSWAWGRSVRGGKWKKRNIGRREKYSGGRLDIIDYVQDHNQLCFEKTRTPSSFLLLLLLPSPLHQPPPHPHPRHQPPPPLTVGRRRPKLRRNKPDVTTTPPSFLLLLLPPPLHHPPPHPYPRHQPPSPPHRPRRRDRDPHVHIATGATHTAPTRLAAASRLAHPHPPHPRHADPVARRHEPPLGSQRHPDPRSRHQHPRLNAPLLLHHGSAAAASGLAPPPPSMPSSPNQIQVTFPSAMVFTWCFLLPWSYL</sequence>
<dbReference type="InterPro" id="IPR005479">
    <property type="entry name" value="CPAse_ATP-bd"/>
</dbReference>
<dbReference type="EMBL" id="JBGMDY010000007">
    <property type="protein sequence ID" value="KAL2329067.1"/>
    <property type="molecule type" value="Genomic_DNA"/>
</dbReference>
<evidence type="ECO:0000259" key="6">
    <source>
        <dbReference type="PROSITE" id="PS50975"/>
    </source>
</evidence>
<keyword evidence="1" id="KW-0436">Ligase</keyword>
<evidence type="ECO:0000256" key="3">
    <source>
        <dbReference type="ARBA" id="ARBA00022840"/>
    </source>
</evidence>
<evidence type="ECO:0000256" key="5">
    <source>
        <dbReference type="SAM" id="MobiDB-lite"/>
    </source>
</evidence>
<dbReference type="Pfam" id="PF02786">
    <property type="entry name" value="CPSase_L_D2"/>
    <property type="match status" value="1"/>
</dbReference>